<evidence type="ECO:0000259" key="6">
    <source>
        <dbReference type="Pfam" id="PF04138"/>
    </source>
</evidence>
<feature type="transmembrane region" description="Helical" evidence="5">
    <location>
        <begin position="50"/>
        <end position="72"/>
    </location>
</feature>
<dbReference type="eggNOG" id="COG2246">
    <property type="taxonomic scope" value="Bacteria"/>
</dbReference>
<feature type="transmembrane region" description="Helical" evidence="5">
    <location>
        <begin position="92"/>
        <end position="109"/>
    </location>
</feature>
<dbReference type="InterPro" id="IPR007267">
    <property type="entry name" value="GtrA_DPMS_TM"/>
</dbReference>
<accession>G8LYU7</accession>
<keyword evidence="8" id="KW-1185">Reference proteome</keyword>
<evidence type="ECO:0000256" key="2">
    <source>
        <dbReference type="ARBA" id="ARBA00022692"/>
    </source>
</evidence>
<dbReference type="STRING" id="720554.Clocl_1188"/>
<organism evidence="7 8">
    <name type="scientific">Acetivibrio clariflavus (strain DSM 19732 / NBRC 101661 / EBR45)</name>
    <name type="common">Clostridium clariflavum</name>
    <dbReference type="NCBI Taxonomy" id="720554"/>
    <lineage>
        <taxon>Bacteria</taxon>
        <taxon>Bacillati</taxon>
        <taxon>Bacillota</taxon>
        <taxon>Clostridia</taxon>
        <taxon>Eubacteriales</taxon>
        <taxon>Oscillospiraceae</taxon>
        <taxon>Acetivibrio</taxon>
    </lineage>
</organism>
<evidence type="ECO:0000256" key="3">
    <source>
        <dbReference type="ARBA" id="ARBA00022989"/>
    </source>
</evidence>
<keyword evidence="2 5" id="KW-0812">Transmembrane</keyword>
<evidence type="ECO:0000256" key="1">
    <source>
        <dbReference type="ARBA" id="ARBA00004141"/>
    </source>
</evidence>
<dbReference type="OrthoDB" id="565050at2"/>
<evidence type="ECO:0000256" key="4">
    <source>
        <dbReference type="ARBA" id="ARBA00023136"/>
    </source>
</evidence>
<evidence type="ECO:0000313" key="8">
    <source>
        <dbReference type="Proteomes" id="UP000005435"/>
    </source>
</evidence>
<dbReference type="GO" id="GO:0016020">
    <property type="term" value="C:membrane"/>
    <property type="evidence" value="ECO:0007669"/>
    <property type="project" value="UniProtKB-SubCell"/>
</dbReference>
<dbReference type="Pfam" id="PF04138">
    <property type="entry name" value="GtrA_DPMS_TM"/>
    <property type="match status" value="1"/>
</dbReference>
<feature type="transmembrane region" description="Helical" evidence="5">
    <location>
        <begin position="9"/>
        <end position="30"/>
    </location>
</feature>
<reference evidence="8" key="1">
    <citation type="submission" date="2011-12" db="EMBL/GenBank/DDBJ databases">
        <title>Complete sequence of Clostridium clariflavum DSM 19732.</title>
        <authorList>
            <consortium name="US DOE Joint Genome Institute"/>
            <person name="Lucas S."/>
            <person name="Han J."/>
            <person name="Lapidus A."/>
            <person name="Cheng J.-F."/>
            <person name="Goodwin L."/>
            <person name="Pitluck S."/>
            <person name="Peters L."/>
            <person name="Teshima H."/>
            <person name="Detter J.C."/>
            <person name="Han C."/>
            <person name="Tapia R."/>
            <person name="Land M."/>
            <person name="Hauser L."/>
            <person name="Kyrpides N."/>
            <person name="Ivanova N."/>
            <person name="Pagani I."/>
            <person name="Kitzmiller T."/>
            <person name="Lynd L."/>
            <person name="Izquierdo J."/>
            <person name="Woyke T."/>
        </authorList>
    </citation>
    <scope>NUCLEOTIDE SEQUENCE [LARGE SCALE GENOMIC DNA]</scope>
    <source>
        <strain evidence="8">DSM 19732 / NBRC 101661 / EBR45</strain>
    </source>
</reference>
<evidence type="ECO:0000313" key="7">
    <source>
        <dbReference type="EMBL" id="AEV67849.1"/>
    </source>
</evidence>
<reference evidence="7 8" key="2">
    <citation type="journal article" date="2012" name="Stand. Genomic Sci.">
        <title>Complete Genome Sequence of Clostridium clariflavum DSM 19732.</title>
        <authorList>
            <person name="Izquierdo J.A."/>
            <person name="Goodwin L."/>
            <person name="Davenport K.W."/>
            <person name="Teshima H."/>
            <person name="Bruce D."/>
            <person name="Detter C."/>
            <person name="Tapia R."/>
            <person name="Han S."/>
            <person name="Land M."/>
            <person name="Hauser L."/>
            <person name="Jeffries C.D."/>
            <person name="Han J."/>
            <person name="Pitluck S."/>
            <person name="Nolan M."/>
            <person name="Chen A."/>
            <person name="Huntemann M."/>
            <person name="Mavromatis K."/>
            <person name="Mikhailova N."/>
            <person name="Liolios K."/>
            <person name="Woyke T."/>
            <person name="Lynd L.R."/>
        </authorList>
    </citation>
    <scope>NUCLEOTIDE SEQUENCE [LARGE SCALE GENOMIC DNA]</scope>
    <source>
        <strain evidence="8">DSM 19732 / NBRC 101661 / EBR45</strain>
    </source>
</reference>
<feature type="domain" description="GtrA/DPMS transmembrane" evidence="6">
    <location>
        <begin position="44"/>
        <end position="147"/>
    </location>
</feature>
<dbReference type="EMBL" id="CP003065">
    <property type="protein sequence ID" value="AEV67849.1"/>
    <property type="molecule type" value="Genomic_DNA"/>
</dbReference>
<keyword evidence="4 5" id="KW-0472">Membrane</keyword>
<dbReference type="HOGENOM" id="CLU_1891670_0_0_9"/>
<keyword evidence="3 5" id="KW-1133">Transmembrane helix</keyword>
<feature type="transmembrane region" description="Helical" evidence="5">
    <location>
        <begin position="121"/>
        <end position="141"/>
    </location>
</feature>
<name>G8LYU7_ACECE</name>
<sequence precursor="true">MLNLTLKYALFAIISIIGNFSTQQLCLSLFDSFAFLDSFKNLNIFGLLKFNLVLMAAIFMGTLVGLIIKYILDKKYIFNYTTESKSEDAGKFIMYSFMGIFTTAIFWTFELAFDSIFDHQYAKYLGGLIGLTIGYIIKYNLDKRFVFNKANSR</sequence>
<gene>
    <name evidence="7" type="ordered locus">Clocl_1188</name>
</gene>
<dbReference type="NCBIfam" id="NF037976">
    <property type="entry name" value="gtrA_1"/>
    <property type="match status" value="1"/>
</dbReference>
<dbReference type="KEGG" id="ccl:Clocl_1188"/>
<comment type="subcellular location">
    <subcellularLocation>
        <location evidence="1">Membrane</location>
        <topology evidence="1">Multi-pass membrane protein</topology>
    </subcellularLocation>
</comment>
<proteinExistence type="predicted"/>
<dbReference type="Proteomes" id="UP000005435">
    <property type="component" value="Chromosome"/>
</dbReference>
<dbReference type="AlphaFoldDB" id="G8LYU7"/>
<evidence type="ECO:0000256" key="5">
    <source>
        <dbReference type="SAM" id="Phobius"/>
    </source>
</evidence>
<dbReference type="GO" id="GO:0000271">
    <property type="term" value="P:polysaccharide biosynthetic process"/>
    <property type="evidence" value="ECO:0007669"/>
    <property type="project" value="InterPro"/>
</dbReference>
<protein>
    <submittedName>
        <fullName evidence="7">GtrA-like protein</fullName>
    </submittedName>
</protein>